<dbReference type="Pfam" id="PF13279">
    <property type="entry name" value="4HBT_2"/>
    <property type="match status" value="1"/>
</dbReference>
<dbReference type="Gene3D" id="3.10.129.10">
    <property type="entry name" value="Hotdog Thioesterase"/>
    <property type="match status" value="1"/>
</dbReference>
<comment type="caution">
    <text evidence="1">The sequence shown here is derived from an EMBL/GenBank/DDBJ whole genome shotgun (WGS) entry which is preliminary data.</text>
</comment>
<organism evidence="1">
    <name type="scientific">marine sediment metagenome</name>
    <dbReference type="NCBI Taxonomy" id="412755"/>
    <lineage>
        <taxon>unclassified sequences</taxon>
        <taxon>metagenomes</taxon>
        <taxon>ecological metagenomes</taxon>
    </lineage>
</organism>
<dbReference type="EMBL" id="BARS01020080">
    <property type="protein sequence ID" value="GAG03139.1"/>
    <property type="molecule type" value="Genomic_DNA"/>
</dbReference>
<sequence>ARYFDWQGMAREEFFNKVVPEPNFLLKENIKLVTIEAQIKYFKEALLFDEVQIEAIPCSVKITTFELLFKFVKVSNNELIAEGRQKIGFTKNNKVIRIPIEILKSGREYI</sequence>
<dbReference type="InterPro" id="IPR029069">
    <property type="entry name" value="HotDog_dom_sf"/>
</dbReference>
<accession>X0UBG4</accession>
<dbReference type="SUPFAM" id="SSF54637">
    <property type="entry name" value="Thioesterase/thiol ester dehydrase-isomerase"/>
    <property type="match status" value="1"/>
</dbReference>
<feature type="non-terminal residue" evidence="1">
    <location>
        <position position="1"/>
    </location>
</feature>
<protein>
    <recommendedName>
        <fullName evidence="2">Thioesterase</fullName>
    </recommendedName>
</protein>
<reference evidence="1" key="1">
    <citation type="journal article" date="2014" name="Front. Microbiol.">
        <title>High frequency of phylogenetically diverse reductive dehalogenase-homologous genes in deep subseafloor sedimentary metagenomes.</title>
        <authorList>
            <person name="Kawai M."/>
            <person name="Futagami T."/>
            <person name="Toyoda A."/>
            <person name="Takaki Y."/>
            <person name="Nishi S."/>
            <person name="Hori S."/>
            <person name="Arai W."/>
            <person name="Tsubouchi T."/>
            <person name="Morono Y."/>
            <person name="Uchiyama I."/>
            <person name="Ito T."/>
            <person name="Fujiyama A."/>
            <person name="Inagaki F."/>
            <person name="Takami H."/>
        </authorList>
    </citation>
    <scope>NUCLEOTIDE SEQUENCE</scope>
    <source>
        <strain evidence="1">Expedition CK06-06</strain>
    </source>
</reference>
<proteinExistence type="predicted"/>
<dbReference type="CDD" id="cd00586">
    <property type="entry name" value="4HBT"/>
    <property type="match status" value="1"/>
</dbReference>
<name>X0UBG4_9ZZZZ</name>
<dbReference type="AlphaFoldDB" id="X0UBG4"/>
<evidence type="ECO:0008006" key="2">
    <source>
        <dbReference type="Google" id="ProtNLM"/>
    </source>
</evidence>
<evidence type="ECO:0000313" key="1">
    <source>
        <dbReference type="EMBL" id="GAG03139.1"/>
    </source>
</evidence>
<gene>
    <name evidence="1" type="ORF">S01H1_32434</name>
</gene>